<dbReference type="EMBL" id="CAMGYJ010000004">
    <property type="protein sequence ID" value="CAI0401817.1"/>
    <property type="molecule type" value="Genomic_DNA"/>
</dbReference>
<comment type="caution">
    <text evidence="2">The sequence shown here is derived from an EMBL/GenBank/DDBJ whole genome shotgun (WGS) entry which is preliminary data.</text>
</comment>
<sequence length="9" mass="994">MQSLACVSR</sequence>
<dbReference type="Proteomes" id="UP001154282">
    <property type="component" value="Unassembled WGS sequence"/>
</dbReference>
<evidence type="ECO:0000313" key="1">
    <source>
        <dbReference type="EMBL" id="CAI0401577.1"/>
    </source>
</evidence>
<name>A0AAV0IWC5_9ROSI</name>
<dbReference type="EMBL" id="CAMGYJ010000004">
    <property type="protein sequence ID" value="CAI0401577.1"/>
    <property type="molecule type" value="Genomic_DNA"/>
</dbReference>
<accession>A0AAV0IWC5</accession>
<proteinExistence type="predicted"/>
<protein>
    <submittedName>
        <fullName evidence="2">Uncharacterized protein</fullName>
    </submittedName>
</protein>
<reference evidence="2" key="1">
    <citation type="submission" date="2022-08" db="EMBL/GenBank/DDBJ databases">
        <authorList>
            <person name="Gutierrez-Valencia J."/>
        </authorList>
    </citation>
    <scope>NUCLEOTIDE SEQUENCE</scope>
</reference>
<gene>
    <name evidence="1" type="ORF">LITE_LOCUS11272</name>
    <name evidence="2" type="ORF">LITE_LOCUS11355</name>
</gene>
<evidence type="ECO:0000313" key="3">
    <source>
        <dbReference type="Proteomes" id="UP001154282"/>
    </source>
</evidence>
<keyword evidence="3" id="KW-1185">Reference proteome</keyword>
<organism evidence="2 3">
    <name type="scientific">Linum tenue</name>
    <dbReference type="NCBI Taxonomy" id="586396"/>
    <lineage>
        <taxon>Eukaryota</taxon>
        <taxon>Viridiplantae</taxon>
        <taxon>Streptophyta</taxon>
        <taxon>Embryophyta</taxon>
        <taxon>Tracheophyta</taxon>
        <taxon>Spermatophyta</taxon>
        <taxon>Magnoliopsida</taxon>
        <taxon>eudicotyledons</taxon>
        <taxon>Gunneridae</taxon>
        <taxon>Pentapetalae</taxon>
        <taxon>rosids</taxon>
        <taxon>fabids</taxon>
        <taxon>Malpighiales</taxon>
        <taxon>Linaceae</taxon>
        <taxon>Linum</taxon>
    </lineage>
</organism>
<evidence type="ECO:0000313" key="2">
    <source>
        <dbReference type="EMBL" id="CAI0401817.1"/>
    </source>
</evidence>